<evidence type="ECO:0000256" key="2">
    <source>
        <dbReference type="ARBA" id="ARBA00007886"/>
    </source>
</evidence>
<comment type="subcellular location">
    <subcellularLocation>
        <location evidence="1">Membrane</location>
        <topology evidence="1">Lipid-anchor</topology>
    </subcellularLocation>
</comment>
<dbReference type="GO" id="GO:0009847">
    <property type="term" value="P:spore germination"/>
    <property type="evidence" value="ECO:0007669"/>
    <property type="project" value="InterPro"/>
</dbReference>
<evidence type="ECO:0000259" key="10">
    <source>
        <dbReference type="Pfam" id="PF25198"/>
    </source>
</evidence>
<dbReference type="Pfam" id="PF05504">
    <property type="entry name" value="Spore_GerAC"/>
    <property type="match status" value="1"/>
</dbReference>
<keyword evidence="12" id="KW-1185">Reference proteome</keyword>
<organism evidence="11 12">
    <name type="scientific">Thermacetogenium phaeum (strain ATCC BAA-254 / DSM 26808 / PB)</name>
    <dbReference type="NCBI Taxonomy" id="1089553"/>
    <lineage>
        <taxon>Bacteria</taxon>
        <taxon>Bacillati</taxon>
        <taxon>Bacillota</taxon>
        <taxon>Clostridia</taxon>
        <taxon>Thermoanaerobacterales</taxon>
        <taxon>Thermoanaerobacteraceae</taxon>
        <taxon>Thermacetogenium</taxon>
    </lineage>
</organism>
<evidence type="ECO:0000256" key="5">
    <source>
        <dbReference type="ARBA" id="ARBA00023136"/>
    </source>
</evidence>
<proteinExistence type="inferred from homology"/>
<dbReference type="Proteomes" id="UP000000467">
    <property type="component" value="Chromosome"/>
</dbReference>
<dbReference type="InterPro" id="IPR046953">
    <property type="entry name" value="Spore_GerAC-like_C"/>
</dbReference>
<keyword evidence="7" id="KW-0449">Lipoprotein</keyword>
<feature type="region of interest" description="Disordered" evidence="8">
    <location>
        <begin position="209"/>
        <end position="238"/>
    </location>
</feature>
<dbReference type="STRING" id="1089553.Tph_c08790"/>
<comment type="similarity">
    <text evidence="2">Belongs to the GerABKC lipoprotein family.</text>
</comment>
<dbReference type="Gene3D" id="3.30.300.210">
    <property type="entry name" value="Nutrient germinant receptor protein C, domain 3"/>
    <property type="match status" value="1"/>
</dbReference>
<dbReference type="NCBIfam" id="TIGR02887">
    <property type="entry name" value="spore_ger_x_C"/>
    <property type="match status" value="1"/>
</dbReference>
<dbReference type="KEGG" id="tpz:Tph_c08790"/>
<dbReference type="InterPro" id="IPR057336">
    <property type="entry name" value="GerAC_N"/>
</dbReference>
<dbReference type="HOGENOM" id="CLU_051140_0_0_9"/>
<evidence type="ECO:0000256" key="8">
    <source>
        <dbReference type="SAM" id="MobiDB-lite"/>
    </source>
</evidence>
<feature type="compositionally biased region" description="Basic and acidic residues" evidence="8">
    <location>
        <begin position="218"/>
        <end position="238"/>
    </location>
</feature>
<keyword evidence="3" id="KW-0309">Germination</keyword>
<evidence type="ECO:0000256" key="4">
    <source>
        <dbReference type="ARBA" id="ARBA00022729"/>
    </source>
</evidence>
<dbReference type="InterPro" id="IPR038501">
    <property type="entry name" value="Spore_GerAC_C_sf"/>
</dbReference>
<dbReference type="AlphaFoldDB" id="K4LSR3"/>
<accession>K4LSR3</accession>
<evidence type="ECO:0000259" key="9">
    <source>
        <dbReference type="Pfam" id="PF05504"/>
    </source>
</evidence>
<dbReference type="OrthoDB" id="9816067at2"/>
<evidence type="ECO:0000256" key="7">
    <source>
        <dbReference type="ARBA" id="ARBA00023288"/>
    </source>
</evidence>
<dbReference type="EMBL" id="CP003732">
    <property type="protein sequence ID" value="AFV11109.1"/>
    <property type="molecule type" value="Genomic_DNA"/>
</dbReference>
<dbReference type="InterPro" id="IPR008844">
    <property type="entry name" value="Spore_GerAC-like"/>
</dbReference>
<gene>
    <name evidence="11" type="primary">gerKC1</name>
    <name evidence="11" type="ordered locus">Tph_c08790</name>
</gene>
<sequence length="322" mass="34967">MRRALFPKTKVGAVFLLLLFFLAFGCSGCWSAVEIEQMSFISVVGVDFISPQELLVSFQIVNPRALAGGAGGAGGGGGNEPPVIVLSVRARTVPDALAKLASESPRVVRFKQLNAIVLGEELAKKGVAQVMDFFARHWEMRRSIWVLIARGSAEDVLLKGAPLQEKVPGMAIKMNMERSDELAPVRYPVRLGDFLSDMTRDGTDAIASSVEVGPMQEARTDNSSKEQGGDTKEQATTGEKELVFRGAGIFNGDKLVAFLGPQEARGARWMRGNITGGIYTVPTPPQGTWASLVTERAEVRIEPVITKDDIRFRVKIKDDGYI</sequence>
<dbReference type="eggNOG" id="ENOG502Z8GN">
    <property type="taxonomic scope" value="Bacteria"/>
</dbReference>
<dbReference type="PANTHER" id="PTHR35789:SF1">
    <property type="entry name" value="SPORE GERMINATION PROTEIN B3"/>
    <property type="match status" value="1"/>
</dbReference>
<dbReference type="GO" id="GO:0016020">
    <property type="term" value="C:membrane"/>
    <property type="evidence" value="ECO:0007669"/>
    <property type="project" value="UniProtKB-SubCell"/>
</dbReference>
<dbReference type="Pfam" id="PF25198">
    <property type="entry name" value="Spore_GerAC_N"/>
    <property type="match status" value="1"/>
</dbReference>
<feature type="domain" description="Spore germination protein N-terminal" evidence="10">
    <location>
        <begin position="32"/>
        <end position="211"/>
    </location>
</feature>
<protein>
    <submittedName>
        <fullName evidence="11">Spore germination protein KC</fullName>
    </submittedName>
</protein>
<evidence type="ECO:0000256" key="1">
    <source>
        <dbReference type="ARBA" id="ARBA00004635"/>
    </source>
</evidence>
<feature type="domain" description="Spore germination GerAC-like C-terminal" evidence="9">
    <location>
        <begin position="246"/>
        <end position="322"/>
    </location>
</feature>
<dbReference type="PROSITE" id="PS51257">
    <property type="entry name" value="PROKAR_LIPOPROTEIN"/>
    <property type="match status" value="1"/>
</dbReference>
<dbReference type="PANTHER" id="PTHR35789">
    <property type="entry name" value="SPORE GERMINATION PROTEIN B3"/>
    <property type="match status" value="1"/>
</dbReference>
<name>K4LSR3_THEPS</name>
<keyword evidence="4" id="KW-0732">Signal</keyword>
<keyword evidence="6" id="KW-0564">Palmitate</keyword>
<keyword evidence="5" id="KW-0472">Membrane</keyword>
<evidence type="ECO:0000313" key="12">
    <source>
        <dbReference type="Proteomes" id="UP000000467"/>
    </source>
</evidence>
<evidence type="ECO:0000313" key="11">
    <source>
        <dbReference type="EMBL" id="AFV11109.1"/>
    </source>
</evidence>
<reference evidence="11 12" key="1">
    <citation type="journal article" date="2012" name="BMC Genomics">
        <title>Genome-guided analysis of physiological and morphological traits of the fermentative acetate oxidizer Thermacetogenium phaeum.</title>
        <authorList>
            <person name="Oehler D."/>
            <person name="Poehlein A."/>
            <person name="Leimbach A."/>
            <person name="Muller N."/>
            <person name="Daniel R."/>
            <person name="Gottschalk G."/>
            <person name="Schink B."/>
        </authorList>
    </citation>
    <scope>NUCLEOTIDE SEQUENCE [LARGE SCALE GENOMIC DNA]</scope>
    <source>
        <strain evidence="12">ATCC BAA-254 / DSM 26808 / PB</strain>
    </source>
</reference>
<evidence type="ECO:0000256" key="6">
    <source>
        <dbReference type="ARBA" id="ARBA00023139"/>
    </source>
</evidence>
<evidence type="ECO:0000256" key="3">
    <source>
        <dbReference type="ARBA" id="ARBA00022544"/>
    </source>
</evidence>